<dbReference type="GO" id="GO:0005524">
    <property type="term" value="F:ATP binding"/>
    <property type="evidence" value="ECO:0007669"/>
    <property type="project" value="UniProtKB-KW"/>
</dbReference>
<keyword evidence="6" id="KW-0067">ATP-binding</keyword>
<dbReference type="FunFam" id="3.80.10.10:FF:000041">
    <property type="entry name" value="LRR receptor-like serine/threonine-protein kinase ERECTA"/>
    <property type="match status" value="1"/>
</dbReference>
<proteinExistence type="predicted"/>
<dbReference type="Gene3D" id="3.80.10.10">
    <property type="entry name" value="Ribonuclease Inhibitor"/>
    <property type="match status" value="2"/>
</dbReference>
<comment type="subcellular location">
    <subcellularLocation>
        <location evidence="1">Membrane</location>
        <topology evidence="1">Single-pass membrane protein</topology>
    </subcellularLocation>
</comment>
<dbReference type="InterPro" id="IPR001611">
    <property type="entry name" value="Leu-rich_rpt"/>
</dbReference>
<evidence type="ECO:0000256" key="7">
    <source>
        <dbReference type="SAM" id="MobiDB-lite"/>
    </source>
</evidence>
<dbReference type="InterPro" id="IPR003591">
    <property type="entry name" value="Leu-rich_rpt_typical-subtyp"/>
</dbReference>
<gene>
    <name evidence="9" type="ORF">ASEP1449_LOCUS3178</name>
</gene>
<protein>
    <recommendedName>
        <fullName evidence="10">L domain-like protein</fullName>
    </recommendedName>
</protein>
<dbReference type="EMBL" id="HBHQ01004768">
    <property type="protein sequence ID" value="CAD9811353.1"/>
    <property type="molecule type" value="Transcribed_RNA"/>
</dbReference>
<evidence type="ECO:0000256" key="3">
    <source>
        <dbReference type="ARBA" id="ARBA00022729"/>
    </source>
</evidence>
<evidence type="ECO:0000256" key="2">
    <source>
        <dbReference type="ARBA" id="ARBA00022614"/>
    </source>
</evidence>
<organism evidence="9">
    <name type="scientific">Attheya septentrionalis</name>
    <dbReference type="NCBI Taxonomy" id="420275"/>
    <lineage>
        <taxon>Eukaryota</taxon>
        <taxon>Sar</taxon>
        <taxon>Stramenopiles</taxon>
        <taxon>Ochrophyta</taxon>
        <taxon>Bacillariophyta</taxon>
        <taxon>Coscinodiscophyceae</taxon>
        <taxon>Chaetocerotophycidae</taxon>
        <taxon>Chaetocerotales</taxon>
        <taxon>Attheyaceae</taxon>
        <taxon>Attheya</taxon>
    </lineage>
</organism>
<keyword evidence="2" id="KW-0433">Leucine-rich repeat</keyword>
<dbReference type="InterPro" id="IPR032675">
    <property type="entry name" value="LRR_dom_sf"/>
</dbReference>
<dbReference type="PANTHER" id="PTHR48053:SF164">
    <property type="entry name" value="LEUCINE-RICH REPEAT-CONTAINING N-TERMINAL PLANT-TYPE DOMAIN-CONTAINING PROTEIN"/>
    <property type="match status" value="1"/>
</dbReference>
<evidence type="ECO:0000256" key="1">
    <source>
        <dbReference type="ARBA" id="ARBA00004167"/>
    </source>
</evidence>
<keyword evidence="8" id="KW-0812">Transmembrane</keyword>
<feature type="transmembrane region" description="Helical" evidence="8">
    <location>
        <begin position="88"/>
        <end position="108"/>
    </location>
</feature>
<reference evidence="9" key="1">
    <citation type="submission" date="2021-01" db="EMBL/GenBank/DDBJ databases">
        <authorList>
            <person name="Corre E."/>
            <person name="Pelletier E."/>
            <person name="Niang G."/>
            <person name="Scheremetjew M."/>
            <person name="Finn R."/>
            <person name="Kale V."/>
            <person name="Holt S."/>
            <person name="Cochrane G."/>
            <person name="Meng A."/>
            <person name="Brown T."/>
            <person name="Cohen L."/>
        </authorList>
    </citation>
    <scope>NUCLEOTIDE SEQUENCE</scope>
    <source>
        <strain evidence="9">CCMP2084</strain>
    </source>
</reference>
<name>A0A7S2U9I0_9STRA</name>
<dbReference type="InterPro" id="IPR051716">
    <property type="entry name" value="Plant_RL_S/T_kinase"/>
</dbReference>
<evidence type="ECO:0008006" key="10">
    <source>
        <dbReference type="Google" id="ProtNLM"/>
    </source>
</evidence>
<dbReference type="PANTHER" id="PTHR48053">
    <property type="entry name" value="LEUCINE RICH REPEAT FAMILY PROTEIN, EXPRESSED"/>
    <property type="match status" value="1"/>
</dbReference>
<keyword evidence="8" id="KW-0472">Membrane</keyword>
<evidence type="ECO:0000256" key="4">
    <source>
        <dbReference type="ARBA" id="ARBA00022737"/>
    </source>
</evidence>
<dbReference type="SUPFAM" id="SSF52058">
    <property type="entry name" value="L domain-like"/>
    <property type="match status" value="1"/>
</dbReference>
<keyword evidence="3" id="KW-0732">Signal</keyword>
<dbReference type="AlphaFoldDB" id="A0A7S2U9I0"/>
<accession>A0A7S2U9I0</accession>
<keyword evidence="4" id="KW-0677">Repeat</keyword>
<keyword evidence="8" id="KW-1133">Transmembrane helix</keyword>
<feature type="region of interest" description="Disordered" evidence="7">
    <location>
        <begin position="1"/>
        <end position="38"/>
    </location>
</feature>
<evidence type="ECO:0000256" key="8">
    <source>
        <dbReference type="SAM" id="Phobius"/>
    </source>
</evidence>
<keyword evidence="5" id="KW-0547">Nucleotide-binding</keyword>
<dbReference type="GO" id="GO:0016020">
    <property type="term" value="C:membrane"/>
    <property type="evidence" value="ECO:0007669"/>
    <property type="project" value="UniProtKB-SubCell"/>
</dbReference>
<dbReference type="Pfam" id="PF00560">
    <property type="entry name" value="LRR_1"/>
    <property type="match status" value="6"/>
</dbReference>
<evidence type="ECO:0000256" key="6">
    <source>
        <dbReference type="ARBA" id="ARBA00022840"/>
    </source>
</evidence>
<dbReference type="SUPFAM" id="SSF52047">
    <property type="entry name" value="RNI-like"/>
    <property type="match status" value="1"/>
</dbReference>
<sequence>MVNVSAGMGSSKNNVSTRRHMHADQDEEDSSVHSDDSNFLPVHVHSEHLQDVTLDNDVVMVGMETERGIPVEEDLTGLSAKSRKKRQVRFGMVVLVGFVLTIVLGVSIPTNKPVAATSNNDPEMSPDLQVEVEAMRRFMRISNLMGEISPRVRQSGSSQEWAAQWMAGLIEPPDSLQMPVPDSLDEETAPPFVERFVLATLYHATQGALWRNNYYFLYPKGHCTWFYFDNENFDPTQIKSKDSQAPRGVLCNPEAHANDYRVEEIWIANNNLKGQLPSELGLLKGLKILSLDGNRIHGTIPSDLAKLTNLEHLHLEYNRLSGEIEQWVGHSYHKNMKTLVLSNNLFTGKIPNSLRLLTHLTLLALDDNQLGGRPLSIVGNLKNLKYLYLEDNKFSDSVHVENSFPDLTELIHLDLSNNNFHNPTDKTWPHQWLSLPNLEVLDVSNNKFRGSLTVPKAPDNSKLKFLSLQDNELEGTLPKDIHTYSALTHLDLSGNALTGHRPDERLANMKNLTYLFLGGTNFTEGPFPTVLTILTDLRELSLKQSNLNGTLPEAIARLSNLLLLDLEGNDIEGEIPSAMGNLTKLGFLLLNRNRLTGTVPTTLDELTRVELMLLNDNDLSGDVSFLCTTLSDTTGIPDDAPQQHKLDILMADCGDGGSVNCTCCHTCCPAGESCNNATEWLGNKAGIWEFGYQRIKWSFDGDDKFSWLPVYIQP</sequence>
<dbReference type="SMART" id="SM00369">
    <property type="entry name" value="LRR_TYP"/>
    <property type="match status" value="7"/>
</dbReference>
<evidence type="ECO:0000313" key="9">
    <source>
        <dbReference type="EMBL" id="CAD9811353.1"/>
    </source>
</evidence>
<evidence type="ECO:0000256" key="5">
    <source>
        <dbReference type="ARBA" id="ARBA00022741"/>
    </source>
</evidence>